<keyword evidence="5 7" id="KW-1133">Transmembrane helix</keyword>
<sequence>MEAVLAKIDPIAFELGPIPVHWYGIIIASAMVLAVFLAVNEGQKRGIKEDTIYDLLLWGLPLALICARLYYVIFQWQYYRVYPSEIYRIWDGGIAIYGGLIGAFIVVLVLCKRQEISAWLMLDVVAPTVILAQGIGRWGNFVNQEAHGRATSRFFLQRLHLPEWIINQMRIDGVYYQPTFLYESVWDILGFILLVSLRHRLHLFKQGEIFLAYLIWYALGRFFIEEMRTDSLMLGALRVSQWLSLLLFIGAIIVGVWRRRNDPTLAWYLDAKD</sequence>
<dbReference type="Proteomes" id="UP000510886">
    <property type="component" value="Chromosome"/>
</dbReference>
<dbReference type="GO" id="GO:0005886">
    <property type="term" value="C:plasma membrane"/>
    <property type="evidence" value="ECO:0007669"/>
    <property type="project" value="UniProtKB-SubCell"/>
</dbReference>
<keyword evidence="2 7" id="KW-1003">Cell membrane</keyword>
<comment type="subcellular location">
    <subcellularLocation>
        <location evidence="7">Cell membrane</location>
        <topology evidence="7">Multi-pass membrane protein</topology>
    </subcellularLocation>
</comment>
<evidence type="ECO:0000256" key="6">
    <source>
        <dbReference type="ARBA" id="ARBA00023136"/>
    </source>
</evidence>
<dbReference type="GO" id="GO:0008961">
    <property type="term" value="F:phosphatidylglycerol-prolipoprotein diacylglyceryl transferase activity"/>
    <property type="evidence" value="ECO:0007669"/>
    <property type="project" value="UniProtKB-UniRule"/>
</dbReference>
<evidence type="ECO:0000256" key="4">
    <source>
        <dbReference type="ARBA" id="ARBA00022692"/>
    </source>
</evidence>
<dbReference type="InterPro" id="IPR001640">
    <property type="entry name" value="Lgt"/>
</dbReference>
<dbReference type="EC" id="2.5.1.145" evidence="7"/>
<feature type="transmembrane region" description="Helical" evidence="7">
    <location>
        <begin position="239"/>
        <end position="257"/>
    </location>
</feature>
<feature type="transmembrane region" description="Helical" evidence="7">
    <location>
        <begin position="209"/>
        <end position="224"/>
    </location>
</feature>
<comment type="function">
    <text evidence="7">Catalyzes the transfer of the diacylglyceryl group from phosphatidylglycerol to the sulfhydryl group of the N-terminal cysteine of a prolipoprotein, the first step in the formation of mature lipoproteins.</text>
</comment>
<evidence type="ECO:0000313" key="9">
    <source>
        <dbReference type="Proteomes" id="UP000510886"/>
    </source>
</evidence>
<keyword evidence="6 7" id="KW-0472">Membrane</keyword>
<dbReference type="RefSeq" id="WP_180849690.1">
    <property type="nucleotide sequence ID" value="NZ_CP047418.1"/>
</dbReference>
<evidence type="ECO:0000256" key="5">
    <source>
        <dbReference type="ARBA" id="ARBA00022989"/>
    </source>
</evidence>
<evidence type="ECO:0000313" key="8">
    <source>
        <dbReference type="EMBL" id="QLL78772.1"/>
    </source>
</evidence>
<keyword evidence="8" id="KW-0449">Lipoprotein</keyword>
<dbReference type="PANTHER" id="PTHR30589">
    <property type="entry name" value="PROLIPOPROTEIN DIACYLGLYCERYL TRANSFERASE"/>
    <property type="match status" value="1"/>
</dbReference>
<dbReference type="UniPathway" id="UPA00664"/>
<evidence type="ECO:0000256" key="1">
    <source>
        <dbReference type="ARBA" id="ARBA00007150"/>
    </source>
</evidence>
<dbReference type="HAMAP" id="MF_01147">
    <property type="entry name" value="Lgt"/>
    <property type="match status" value="1"/>
</dbReference>
<comment type="pathway">
    <text evidence="7">Protein modification; lipoprotein biosynthesis (diacylglyceryl transfer).</text>
</comment>
<dbReference type="Pfam" id="PF01790">
    <property type="entry name" value="LGT"/>
    <property type="match status" value="1"/>
</dbReference>
<feature type="transmembrane region" description="Helical" evidence="7">
    <location>
        <begin position="20"/>
        <end position="39"/>
    </location>
</feature>
<reference evidence="8 9" key="1">
    <citation type="submission" date="2020-01" db="EMBL/GenBank/DDBJ databases">
        <title>Complete and circular genome sequences of six lactobacillus isolates from horses.</title>
        <authorList>
            <person name="Hassan H.M."/>
        </authorList>
    </citation>
    <scope>NUCLEOTIDE SEQUENCE [LARGE SCALE GENOMIC DNA]</scope>
    <source>
        <strain evidence="8 9">1A</strain>
    </source>
</reference>
<comment type="catalytic activity">
    <reaction evidence="7">
        <text>L-cysteinyl-[prolipoprotein] + a 1,2-diacyl-sn-glycero-3-phospho-(1'-sn-glycerol) = an S-1,2-diacyl-sn-glyceryl-L-cysteinyl-[prolipoprotein] + sn-glycerol 1-phosphate + H(+)</text>
        <dbReference type="Rhea" id="RHEA:56712"/>
        <dbReference type="Rhea" id="RHEA-COMP:14679"/>
        <dbReference type="Rhea" id="RHEA-COMP:14680"/>
        <dbReference type="ChEBI" id="CHEBI:15378"/>
        <dbReference type="ChEBI" id="CHEBI:29950"/>
        <dbReference type="ChEBI" id="CHEBI:57685"/>
        <dbReference type="ChEBI" id="CHEBI:64716"/>
        <dbReference type="ChEBI" id="CHEBI:140658"/>
        <dbReference type="EC" id="2.5.1.145"/>
    </reaction>
</comment>
<feature type="transmembrane region" description="Helical" evidence="7">
    <location>
        <begin position="51"/>
        <end position="74"/>
    </location>
</feature>
<evidence type="ECO:0000256" key="3">
    <source>
        <dbReference type="ARBA" id="ARBA00022679"/>
    </source>
</evidence>
<proteinExistence type="inferred from homology"/>
<accession>A0A7H9EN88</accession>
<dbReference type="AlphaFoldDB" id="A0A7H9EN88"/>
<dbReference type="GO" id="GO:0042158">
    <property type="term" value="P:lipoprotein biosynthetic process"/>
    <property type="evidence" value="ECO:0007669"/>
    <property type="project" value="UniProtKB-UniRule"/>
</dbReference>
<evidence type="ECO:0000256" key="2">
    <source>
        <dbReference type="ARBA" id="ARBA00022475"/>
    </source>
</evidence>
<keyword evidence="3 7" id="KW-0808">Transferase</keyword>
<dbReference type="NCBIfam" id="TIGR00544">
    <property type="entry name" value="lgt"/>
    <property type="match status" value="1"/>
</dbReference>
<protein>
    <recommendedName>
        <fullName evidence="7">Phosphatidylglycerol--prolipoprotein diacylglyceryl transferase</fullName>
        <ecNumber evidence="7">2.5.1.145</ecNumber>
    </recommendedName>
</protein>
<keyword evidence="8" id="KW-0328">Glycosyltransferase</keyword>
<dbReference type="PANTHER" id="PTHR30589:SF0">
    <property type="entry name" value="PHOSPHATIDYLGLYCEROL--PROLIPOPROTEIN DIACYLGLYCERYL TRANSFERASE"/>
    <property type="match status" value="1"/>
</dbReference>
<dbReference type="KEGG" id="lsw:GTO87_02010"/>
<organism evidence="8 9">
    <name type="scientific">Ligilactobacillus saerimneri</name>
    <dbReference type="NCBI Taxonomy" id="228229"/>
    <lineage>
        <taxon>Bacteria</taxon>
        <taxon>Bacillati</taxon>
        <taxon>Bacillota</taxon>
        <taxon>Bacilli</taxon>
        <taxon>Lactobacillales</taxon>
        <taxon>Lactobacillaceae</taxon>
        <taxon>Ligilactobacillus</taxon>
    </lineage>
</organism>
<comment type="similarity">
    <text evidence="1 7">Belongs to the Lgt family.</text>
</comment>
<feature type="transmembrane region" description="Helical" evidence="7">
    <location>
        <begin position="94"/>
        <end position="111"/>
    </location>
</feature>
<name>A0A7H9EN88_9LACO</name>
<gene>
    <name evidence="7" type="primary">lgt</name>
    <name evidence="8" type="ORF">GTO87_02010</name>
</gene>
<evidence type="ECO:0000256" key="7">
    <source>
        <dbReference type="HAMAP-Rule" id="MF_01147"/>
    </source>
</evidence>
<dbReference type="PROSITE" id="PS01311">
    <property type="entry name" value="LGT"/>
    <property type="match status" value="1"/>
</dbReference>
<feature type="binding site" evidence="7">
    <location>
        <position position="137"/>
    </location>
    <ligand>
        <name>a 1,2-diacyl-sn-glycero-3-phospho-(1'-sn-glycerol)</name>
        <dbReference type="ChEBI" id="CHEBI:64716"/>
    </ligand>
</feature>
<keyword evidence="4 7" id="KW-0812">Transmembrane</keyword>
<dbReference type="EMBL" id="CP047418">
    <property type="protein sequence ID" value="QLL78772.1"/>
    <property type="molecule type" value="Genomic_DNA"/>
</dbReference>